<evidence type="ECO:0000313" key="3">
    <source>
        <dbReference type="EMBL" id="QPG97211.1"/>
    </source>
</evidence>
<name>A0A7S9KPY5_EPIFF</name>
<dbReference type="EMBL" id="CP031386">
    <property type="protein sequence ID" value="QPG97211.1"/>
    <property type="molecule type" value="Genomic_DNA"/>
</dbReference>
<evidence type="ECO:0008006" key="5">
    <source>
        <dbReference type="Google" id="ProtNLM"/>
    </source>
</evidence>
<dbReference type="Proteomes" id="UP000594364">
    <property type="component" value="Chromosome 2"/>
</dbReference>
<feature type="transmembrane region" description="Helical" evidence="2">
    <location>
        <begin position="15"/>
        <end position="37"/>
    </location>
</feature>
<dbReference type="PANTHER" id="PTHR37451">
    <property type="entry name" value="MARVEL DOMAIN"/>
    <property type="match status" value="1"/>
</dbReference>
<feature type="transmembrane region" description="Helical" evidence="2">
    <location>
        <begin position="80"/>
        <end position="99"/>
    </location>
</feature>
<proteinExistence type="predicted"/>
<gene>
    <name evidence="3" type="ORF">C2857_005963</name>
</gene>
<feature type="transmembrane region" description="Helical" evidence="2">
    <location>
        <begin position="49"/>
        <end position="68"/>
    </location>
</feature>
<evidence type="ECO:0000256" key="1">
    <source>
        <dbReference type="SAM" id="MobiDB-lite"/>
    </source>
</evidence>
<dbReference type="PANTHER" id="PTHR37451:SF3">
    <property type="entry name" value="MARVEL DOMAIN-CONTAINING PROTEIN"/>
    <property type="match status" value="1"/>
</dbReference>
<keyword evidence="2" id="KW-0472">Membrane</keyword>
<reference evidence="3 4" key="1">
    <citation type="journal article" date="2018" name="PLoS Genet.">
        <title>Repeat elements organise 3D genome structure and mediate transcription in the filamentous fungus Epichloe festucae.</title>
        <authorList>
            <person name="Winter D.J."/>
            <person name="Ganley A.R.D."/>
            <person name="Young C.A."/>
            <person name="Liachko I."/>
            <person name="Schardl C.L."/>
            <person name="Dupont P.Y."/>
            <person name="Berry D."/>
            <person name="Ram A."/>
            <person name="Scott B."/>
            <person name="Cox M.P."/>
        </authorList>
    </citation>
    <scope>NUCLEOTIDE SEQUENCE [LARGE SCALE GENOMIC DNA]</scope>
    <source>
        <strain evidence="3 4">Fl1</strain>
    </source>
</reference>
<keyword evidence="2" id="KW-1133">Transmembrane helix</keyword>
<keyword evidence="2" id="KW-0812">Transmembrane</keyword>
<sequence>MGLEFDPDLVPKVKLGLHCAQILLALVGWCMGIAVFVAEDAKVTGNNGWTFGVFFLTIPAWLYLIMTPRFARTRKWAEPHAMLAVDAVFTVIWLSAFATQAAHNTSGLCGQACNISKGVVALGIFVCLLFGGSTFISAYTLTYWKFHGHLPGYDNRKLRGGDNNIDPDKAAFSMAPHDEEAYERVNMDDHDHNNPYGDSGRYGHANPYNHNDDDDPDRYGALPPRRTDLFNQDTEYSSGGGGDLPPASHAYGGSQIGSQVSYSDGPAKFPPANYDRVDR</sequence>
<keyword evidence="4" id="KW-1185">Reference proteome</keyword>
<evidence type="ECO:0000313" key="4">
    <source>
        <dbReference type="Proteomes" id="UP000594364"/>
    </source>
</evidence>
<organism evidence="3 4">
    <name type="scientific">Epichloe festucae (strain Fl1)</name>
    <dbReference type="NCBI Taxonomy" id="877507"/>
    <lineage>
        <taxon>Eukaryota</taxon>
        <taxon>Fungi</taxon>
        <taxon>Dikarya</taxon>
        <taxon>Ascomycota</taxon>
        <taxon>Pezizomycotina</taxon>
        <taxon>Sordariomycetes</taxon>
        <taxon>Hypocreomycetidae</taxon>
        <taxon>Hypocreales</taxon>
        <taxon>Clavicipitaceae</taxon>
        <taxon>Epichloe</taxon>
    </lineage>
</organism>
<dbReference type="AlphaFoldDB" id="A0A7S9KPY5"/>
<accession>A0A7S9KPY5</accession>
<evidence type="ECO:0000256" key="2">
    <source>
        <dbReference type="SAM" id="Phobius"/>
    </source>
</evidence>
<feature type="region of interest" description="Disordered" evidence="1">
    <location>
        <begin position="187"/>
        <end position="279"/>
    </location>
</feature>
<protein>
    <recommendedName>
        <fullName evidence="5">Chaperone-binding protein</fullName>
    </recommendedName>
</protein>
<feature type="transmembrane region" description="Helical" evidence="2">
    <location>
        <begin position="119"/>
        <end position="141"/>
    </location>
</feature>
<dbReference type="OrthoDB" id="5284712at2759"/>